<evidence type="ECO:0000259" key="2">
    <source>
        <dbReference type="Pfam" id="PF12706"/>
    </source>
</evidence>
<accession>A0ABU7UR05</accession>
<dbReference type="RefSeq" id="WP_216247869.1">
    <property type="nucleotide sequence ID" value="NZ_JAZHFS010000016.1"/>
</dbReference>
<reference evidence="3 4" key="1">
    <citation type="submission" date="2023-11" db="EMBL/GenBank/DDBJ databases">
        <title>Draft genome sequence of a psychrophilic Clostridium strain from permafrost water brine.</title>
        <authorList>
            <person name="Shcherbakova V.A."/>
            <person name="Trubitsyn V.E."/>
            <person name="Zakharyuk A.G."/>
        </authorList>
    </citation>
    <scope>NUCLEOTIDE SEQUENCE [LARGE SCALE GENOMIC DNA]</scope>
    <source>
        <strain evidence="3 4">14F</strain>
    </source>
</reference>
<proteinExistence type="predicted"/>
<dbReference type="Proteomes" id="UP001498469">
    <property type="component" value="Unassembled WGS sequence"/>
</dbReference>
<dbReference type="InterPro" id="IPR050114">
    <property type="entry name" value="UPF0173_UPF0282_UlaG_hydrolase"/>
</dbReference>
<protein>
    <submittedName>
        <fullName evidence="3">MBL fold metallo-hydrolase</fullName>
    </submittedName>
</protein>
<keyword evidence="1" id="KW-0378">Hydrolase</keyword>
<evidence type="ECO:0000313" key="3">
    <source>
        <dbReference type="EMBL" id="MEF2113863.1"/>
    </source>
</evidence>
<evidence type="ECO:0000313" key="4">
    <source>
        <dbReference type="Proteomes" id="UP001498469"/>
    </source>
</evidence>
<comment type="caution">
    <text evidence="3">The sequence shown here is derived from an EMBL/GenBank/DDBJ whole genome shotgun (WGS) entry which is preliminary data.</text>
</comment>
<name>A0ABU7UR05_9CLOT</name>
<dbReference type="PANTHER" id="PTHR43546:SF9">
    <property type="entry name" value="L-ASCORBATE-6-PHOSPHATE LACTONASE ULAG-RELATED"/>
    <property type="match status" value="1"/>
</dbReference>
<sequence>MKIQLIRHATLIVSVNNKRILVDPVLSEAGSMDPIENVPNQNYNPLVSLPIDIDNITNCDAIIVTHTHRDHFDEAAAKLLSKKIPVFCQPEDEIKLQSYGFIEVHPINTTFIWNDIIFNRTNGKHGHDELAIKMAPVSGFVMTCCGEPTVYIAGDTVWCKEVEDSINRFKPEIVVCNCGGAQFDHGEPITMTTQDIYALCLRYSSLKVVAVHMEAWNHCRLSRKDLINYINININNINTNVLIPQNGEELSFVF</sequence>
<dbReference type="InterPro" id="IPR001279">
    <property type="entry name" value="Metallo-B-lactamas"/>
</dbReference>
<keyword evidence="4" id="KW-1185">Reference proteome</keyword>
<evidence type="ECO:0000256" key="1">
    <source>
        <dbReference type="ARBA" id="ARBA00022801"/>
    </source>
</evidence>
<dbReference type="EMBL" id="JAZHFS010000016">
    <property type="protein sequence ID" value="MEF2113863.1"/>
    <property type="molecule type" value="Genomic_DNA"/>
</dbReference>
<gene>
    <name evidence="3" type="ORF">SJI18_16265</name>
</gene>
<organism evidence="3 4">
    <name type="scientific">Clostridium frigoriphilum</name>
    <dbReference type="NCBI Taxonomy" id="443253"/>
    <lineage>
        <taxon>Bacteria</taxon>
        <taxon>Bacillati</taxon>
        <taxon>Bacillota</taxon>
        <taxon>Clostridia</taxon>
        <taxon>Eubacteriales</taxon>
        <taxon>Clostridiaceae</taxon>
        <taxon>Clostridium</taxon>
    </lineage>
</organism>
<dbReference type="Pfam" id="PF12706">
    <property type="entry name" value="Lactamase_B_2"/>
    <property type="match status" value="1"/>
</dbReference>
<feature type="domain" description="Metallo-beta-lactamase" evidence="2">
    <location>
        <begin position="19"/>
        <end position="213"/>
    </location>
</feature>
<dbReference type="PANTHER" id="PTHR43546">
    <property type="entry name" value="UPF0173 METAL-DEPENDENT HYDROLASE MJ1163-RELATED"/>
    <property type="match status" value="1"/>
</dbReference>